<evidence type="ECO:0000313" key="4">
    <source>
        <dbReference type="Proteomes" id="UP000722485"/>
    </source>
</evidence>
<evidence type="ECO:0000256" key="2">
    <source>
        <dbReference type="ARBA" id="ARBA00023002"/>
    </source>
</evidence>
<evidence type="ECO:0000256" key="1">
    <source>
        <dbReference type="ARBA" id="ARBA00006484"/>
    </source>
</evidence>
<proteinExistence type="inferred from homology"/>
<reference evidence="3" key="1">
    <citation type="submission" date="2020-03" db="EMBL/GenBank/DDBJ databases">
        <title>Draft Genome Sequence of Cylindrodendrum hubeiense.</title>
        <authorList>
            <person name="Buettner E."/>
            <person name="Kellner H."/>
        </authorList>
    </citation>
    <scope>NUCLEOTIDE SEQUENCE</scope>
    <source>
        <strain evidence="3">IHI 201604</strain>
    </source>
</reference>
<dbReference type="InterPro" id="IPR002347">
    <property type="entry name" value="SDR_fam"/>
</dbReference>
<dbReference type="Gene3D" id="3.40.50.720">
    <property type="entry name" value="NAD(P)-binding Rossmann-like Domain"/>
    <property type="match status" value="1"/>
</dbReference>
<dbReference type="InterPro" id="IPR036291">
    <property type="entry name" value="NAD(P)-bd_dom_sf"/>
</dbReference>
<dbReference type="EMBL" id="JAANBB010000100">
    <property type="protein sequence ID" value="KAF7550349.1"/>
    <property type="molecule type" value="Genomic_DNA"/>
</dbReference>
<keyword evidence="4" id="KW-1185">Reference proteome</keyword>
<dbReference type="Pfam" id="PF00106">
    <property type="entry name" value="adh_short"/>
    <property type="match status" value="1"/>
</dbReference>
<comment type="similarity">
    <text evidence="1">Belongs to the short-chain dehydrogenases/reductases (SDR) family.</text>
</comment>
<evidence type="ECO:0000313" key="3">
    <source>
        <dbReference type="EMBL" id="KAF7550349.1"/>
    </source>
</evidence>
<dbReference type="SUPFAM" id="SSF51735">
    <property type="entry name" value="NAD(P)-binding Rossmann-fold domains"/>
    <property type="match status" value="1"/>
</dbReference>
<protein>
    <submittedName>
        <fullName evidence="3">Uncharacterized protein</fullName>
    </submittedName>
</protein>
<sequence>MSFKNEIKTEIKTLHQTSYPAISPKRPELSTKGKNALITGGGSGIGAAIAQSFAQSGITNLALLGRTEKSLLEKKNEIEVLSPGTTVWTYVVDVTDAKATSSAVQSFATSIHGKIDILIANAGYLSSLNTIADSDPEDWWQGFDITVRGNFNLLQAFHPFAAERATVIHNSSSVIHLPFLEGYSSYRASKLAAYKLFEYYHEENPSLTVIHFHPGLIGGTGLSGKISASVEKFGLVYDDVALSGDFAVWAASEEAKFLNGRFVWAAWDVNELKAIKDEIAADKTKFTMGLLV</sequence>
<dbReference type="GO" id="GO:0016491">
    <property type="term" value="F:oxidoreductase activity"/>
    <property type="evidence" value="ECO:0007669"/>
    <property type="project" value="UniProtKB-KW"/>
</dbReference>
<name>A0A9P5LFU5_9HYPO</name>
<organism evidence="3 4">
    <name type="scientific">Cylindrodendrum hubeiense</name>
    <dbReference type="NCBI Taxonomy" id="595255"/>
    <lineage>
        <taxon>Eukaryota</taxon>
        <taxon>Fungi</taxon>
        <taxon>Dikarya</taxon>
        <taxon>Ascomycota</taxon>
        <taxon>Pezizomycotina</taxon>
        <taxon>Sordariomycetes</taxon>
        <taxon>Hypocreomycetidae</taxon>
        <taxon>Hypocreales</taxon>
        <taxon>Nectriaceae</taxon>
        <taxon>Cylindrodendrum</taxon>
    </lineage>
</organism>
<dbReference type="PANTHER" id="PTHR42901">
    <property type="entry name" value="ALCOHOL DEHYDROGENASE"/>
    <property type="match status" value="1"/>
</dbReference>
<dbReference type="PRINTS" id="PR00081">
    <property type="entry name" value="GDHRDH"/>
</dbReference>
<dbReference type="PANTHER" id="PTHR42901:SF1">
    <property type="entry name" value="ALCOHOL DEHYDROGENASE"/>
    <property type="match status" value="1"/>
</dbReference>
<dbReference type="OrthoDB" id="1933717at2759"/>
<keyword evidence="2" id="KW-0560">Oxidoreductase</keyword>
<dbReference type="AlphaFoldDB" id="A0A9P5LFU5"/>
<accession>A0A9P5LFU5</accession>
<comment type="caution">
    <text evidence="3">The sequence shown here is derived from an EMBL/GenBank/DDBJ whole genome shotgun (WGS) entry which is preliminary data.</text>
</comment>
<gene>
    <name evidence="3" type="ORF">G7Z17_g5777</name>
</gene>
<dbReference type="Proteomes" id="UP000722485">
    <property type="component" value="Unassembled WGS sequence"/>
</dbReference>